<gene>
    <name evidence="2" type="primary">LOC107809345</name>
</gene>
<dbReference type="Proteomes" id="UP000790787">
    <property type="component" value="Chromosome 7"/>
</dbReference>
<reference evidence="1" key="1">
    <citation type="journal article" date="2014" name="Nat. Commun.">
        <title>The tobacco genome sequence and its comparison with those of tomato and potato.</title>
        <authorList>
            <person name="Sierro N."/>
            <person name="Battey J.N."/>
            <person name="Ouadi S."/>
            <person name="Bakaher N."/>
            <person name="Bovet L."/>
            <person name="Willig A."/>
            <person name="Goepfert S."/>
            <person name="Peitsch M.C."/>
            <person name="Ivanov N.V."/>
        </authorList>
    </citation>
    <scope>NUCLEOTIDE SEQUENCE [LARGE SCALE GENOMIC DNA]</scope>
</reference>
<sequence length="178" mass="19665">MKPTYTFLLVTILMFLLFPITSNGETRIQCSNVVGAVRPCVVFFRGGSGVTGMPPAACCAGISTLSKMAAKNRQAVCRCVQSAIKNLRATDATVKALPRRCGVTLPFTFSPNVKCPVVHSNLKWPPFFFFLVIYMKIFHAKFLGLGLGCKSQLHTRSSLKVRELRIVFSLVDPKFRSD</sequence>
<dbReference type="RefSeq" id="XP_075074580.1">
    <property type="nucleotide sequence ID" value="XM_075218479.1"/>
</dbReference>
<accession>A0AC58RPD5</accession>
<evidence type="ECO:0000313" key="2">
    <source>
        <dbReference type="RefSeq" id="XP_075074580.1"/>
    </source>
</evidence>
<evidence type="ECO:0000313" key="1">
    <source>
        <dbReference type="Proteomes" id="UP000790787"/>
    </source>
</evidence>
<protein>
    <submittedName>
        <fullName evidence="2">Non-specific lipid-transfer protein 2B-like</fullName>
    </submittedName>
</protein>
<reference evidence="2" key="2">
    <citation type="submission" date="2025-08" db="UniProtKB">
        <authorList>
            <consortium name="RefSeq"/>
        </authorList>
    </citation>
    <scope>IDENTIFICATION</scope>
    <source>
        <tissue evidence="2">Leaf</tissue>
    </source>
</reference>
<name>A0AC58RPD5_TOBAC</name>
<organism evidence="1 2">
    <name type="scientific">Nicotiana tabacum</name>
    <name type="common">Common tobacco</name>
    <dbReference type="NCBI Taxonomy" id="4097"/>
    <lineage>
        <taxon>Eukaryota</taxon>
        <taxon>Viridiplantae</taxon>
        <taxon>Streptophyta</taxon>
        <taxon>Embryophyta</taxon>
        <taxon>Tracheophyta</taxon>
        <taxon>Spermatophyta</taxon>
        <taxon>Magnoliopsida</taxon>
        <taxon>eudicotyledons</taxon>
        <taxon>Gunneridae</taxon>
        <taxon>Pentapetalae</taxon>
        <taxon>asterids</taxon>
        <taxon>lamiids</taxon>
        <taxon>Solanales</taxon>
        <taxon>Solanaceae</taxon>
        <taxon>Nicotianoideae</taxon>
        <taxon>Nicotianeae</taxon>
        <taxon>Nicotiana</taxon>
    </lineage>
</organism>
<proteinExistence type="predicted"/>
<keyword evidence="1" id="KW-1185">Reference proteome</keyword>